<feature type="transmembrane region" description="Helical" evidence="15">
    <location>
        <begin position="328"/>
        <end position="349"/>
    </location>
</feature>
<reference evidence="17" key="1">
    <citation type="submission" date="2020-11" db="EMBL/GenBank/DDBJ databases">
        <authorList>
            <person name="Tran Van P."/>
        </authorList>
    </citation>
    <scope>NUCLEOTIDE SEQUENCE</scope>
</reference>
<evidence type="ECO:0000256" key="1">
    <source>
        <dbReference type="ARBA" id="ARBA00004651"/>
    </source>
</evidence>
<keyword evidence="12 14" id="KW-0807">Transducer</keyword>
<dbReference type="EMBL" id="OA884441">
    <property type="protein sequence ID" value="CAD7280791.1"/>
    <property type="molecule type" value="Genomic_DNA"/>
</dbReference>
<feature type="domain" description="G-protein coupled receptors family 1 profile" evidence="16">
    <location>
        <begin position="178"/>
        <end position="562"/>
    </location>
</feature>
<dbReference type="InterPro" id="IPR017452">
    <property type="entry name" value="GPCR_Rhodpsn_7TM"/>
</dbReference>
<evidence type="ECO:0000313" key="17">
    <source>
        <dbReference type="EMBL" id="CAD7280791.1"/>
    </source>
</evidence>
<sequence>MGNKVSYSSASDGDPTSWVTAAAAATQASSFPTASSSHYPFVVVDYDRDTSNDTFGTLVARADDIFGAVYDAATVFVTAPPPPPLAALTSTSPAVTFAASSSTDAYYAGADLADNRTRQLLGLYWAGNSTTTTTAFWDTVVTQQPNAVSSSSQHSTGSFEAQVTIVTYSIIFFLSFLGNLLVLVTLGLNRRLRSVTNLFLLNLAVADLLLGVLCMPATLVGSLLRDFIFGAFMCKVIPYLQAVSVSVGVWTLVAISLERYFAICRPLTSRTWQTRSHAYKVIAFVWLLAFSLSSPIAVMSELLPIKDTGRHKCREVWPEHVSEKVFDVFLVMVLLLAPLVIMSGMYSLIAAKLWTGMRREQQHSTVITESGRYNDLNRVNDPDQQRQQVDGGETIVSGYDFPLNGTIYSTKRCLVVRWKPPQGSGCSANGDATIMPASAPSNGGNNNNGNNACCTPDDPSSTGGRSCGRYSPQPPSAAACKLYSAHPIRNHNAERSIQSKRKVIQMLFVIVLEFFVCWVPLYVMNTWALFDAASVYKALGPLGVNMIQLLAYLSSCCNPITYCFMHRKFRRAFWELIRCRKCTVPAPPAYRQNSFSMASAPDIRTTSVNNGRASYLVRPQLTAVIGGVMTTTFNNKSDVMGIEDHEV</sequence>
<keyword evidence="8" id="KW-0564">Palmitate</keyword>
<keyword evidence="10 14" id="KW-0675">Receptor</keyword>
<dbReference type="GO" id="GO:0005886">
    <property type="term" value="C:plasma membrane"/>
    <property type="evidence" value="ECO:0007669"/>
    <property type="project" value="UniProtKB-SubCell"/>
</dbReference>
<evidence type="ECO:0000256" key="6">
    <source>
        <dbReference type="ARBA" id="ARBA00023040"/>
    </source>
</evidence>
<evidence type="ECO:0000256" key="5">
    <source>
        <dbReference type="ARBA" id="ARBA00022989"/>
    </source>
</evidence>
<dbReference type="GO" id="GO:0008188">
    <property type="term" value="F:neuropeptide receptor activity"/>
    <property type="evidence" value="ECO:0007669"/>
    <property type="project" value="TreeGrafter"/>
</dbReference>
<protein>
    <recommendedName>
        <fullName evidence="16">G-protein coupled receptors family 1 profile domain-containing protein</fullName>
    </recommendedName>
</protein>
<evidence type="ECO:0000256" key="4">
    <source>
        <dbReference type="ARBA" id="ARBA00022692"/>
    </source>
</evidence>
<evidence type="ECO:0000256" key="9">
    <source>
        <dbReference type="ARBA" id="ARBA00023157"/>
    </source>
</evidence>
<feature type="transmembrane region" description="Helical" evidence="15">
    <location>
        <begin position="198"/>
        <end position="224"/>
    </location>
</feature>
<dbReference type="PANTHER" id="PTHR24238:SF46">
    <property type="entry name" value="GASTRIN_CHOLECYSTOKININ TYPE B RECEPTOR"/>
    <property type="match status" value="1"/>
</dbReference>
<organism evidence="17">
    <name type="scientific">Notodromas monacha</name>
    <dbReference type="NCBI Taxonomy" id="399045"/>
    <lineage>
        <taxon>Eukaryota</taxon>
        <taxon>Metazoa</taxon>
        <taxon>Ecdysozoa</taxon>
        <taxon>Arthropoda</taxon>
        <taxon>Crustacea</taxon>
        <taxon>Oligostraca</taxon>
        <taxon>Ostracoda</taxon>
        <taxon>Podocopa</taxon>
        <taxon>Podocopida</taxon>
        <taxon>Cypridocopina</taxon>
        <taxon>Cypridoidea</taxon>
        <taxon>Cyprididae</taxon>
        <taxon>Notodromas</taxon>
    </lineage>
</organism>
<keyword evidence="6 14" id="KW-0297">G-protein coupled receptor</keyword>
<dbReference type="PRINTS" id="PR00237">
    <property type="entry name" value="GPCRRHODOPSN"/>
</dbReference>
<evidence type="ECO:0000256" key="8">
    <source>
        <dbReference type="ARBA" id="ARBA00023139"/>
    </source>
</evidence>
<dbReference type="PROSITE" id="PS50262">
    <property type="entry name" value="G_PROTEIN_RECEP_F1_2"/>
    <property type="match status" value="1"/>
</dbReference>
<dbReference type="Proteomes" id="UP000678499">
    <property type="component" value="Unassembled WGS sequence"/>
</dbReference>
<dbReference type="OrthoDB" id="6381201at2759"/>
<dbReference type="SMART" id="SM01381">
    <property type="entry name" value="7TM_GPCR_Srsx"/>
    <property type="match status" value="1"/>
</dbReference>
<dbReference type="EMBL" id="CAJPEX010002404">
    <property type="protein sequence ID" value="CAG0920943.1"/>
    <property type="molecule type" value="Genomic_DNA"/>
</dbReference>
<evidence type="ECO:0000256" key="2">
    <source>
        <dbReference type="ARBA" id="ARBA00010663"/>
    </source>
</evidence>
<evidence type="ECO:0000256" key="11">
    <source>
        <dbReference type="ARBA" id="ARBA00023180"/>
    </source>
</evidence>
<dbReference type="InterPro" id="IPR009126">
    <property type="entry name" value="Cholcskin_rcpt"/>
</dbReference>
<dbReference type="Pfam" id="PF00001">
    <property type="entry name" value="7tm_1"/>
    <property type="match status" value="1"/>
</dbReference>
<keyword evidence="3" id="KW-1003">Cell membrane</keyword>
<evidence type="ECO:0000256" key="13">
    <source>
        <dbReference type="ARBA" id="ARBA00023288"/>
    </source>
</evidence>
<evidence type="ECO:0000259" key="16">
    <source>
        <dbReference type="PROSITE" id="PS50262"/>
    </source>
</evidence>
<keyword evidence="5 15" id="KW-1133">Transmembrane helix</keyword>
<evidence type="ECO:0000256" key="14">
    <source>
        <dbReference type="RuleBase" id="RU000688"/>
    </source>
</evidence>
<keyword evidence="18" id="KW-1185">Reference proteome</keyword>
<evidence type="ECO:0000256" key="15">
    <source>
        <dbReference type="SAM" id="Phobius"/>
    </source>
</evidence>
<evidence type="ECO:0000313" key="18">
    <source>
        <dbReference type="Proteomes" id="UP000678499"/>
    </source>
</evidence>
<feature type="transmembrane region" description="Helical" evidence="15">
    <location>
        <begin position="236"/>
        <end position="257"/>
    </location>
</feature>
<dbReference type="SUPFAM" id="SSF81321">
    <property type="entry name" value="Family A G protein-coupled receptor-like"/>
    <property type="match status" value="1"/>
</dbReference>
<evidence type="ECO:0000256" key="12">
    <source>
        <dbReference type="ARBA" id="ARBA00023224"/>
    </source>
</evidence>
<keyword evidence="9" id="KW-1015">Disulfide bond</keyword>
<evidence type="ECO:0000256" key="3">
    <source>
        <dbReference type="ARBA" id="ARBA00022475"/>
    </source>
</evidence>
<dbReference type="PANTHER" id="PTHR24238">
    <property type="entry name" value="G-PROTEIN COUPLED RECEPTOR"/>
    <property type="match status" value="1"/>
</dbReference>
<comment type="subcellular location">
    <subcellularLocation>
        <location evidence="1">Cell membrane</location>
        <topology evidence="1">Multi-pass membrane protein</topology>
    </subcellularLocation>
</comment>
<feature type="transmembrane region" description="Helical" evidence="15">
    <location>
        <begin position="165"/>
        <end position="186"/>
    </location>
</feature>
<dbReference type="PROSITE" id="PS00237">
    <property type="entry name" value="G_PROTEIN_RECEP_F1_1"/>
    <property type="match status" value="1"/>
</dbReference>
<keyword evidence="4 14" id="KW-0812">Transmembrane</keyword>
<dbReference type="InterPro" id="IPR000276">
    <property type="entry name" value="GPCR_Rhodpsn"/>
</dbReference>
<keyword evidence="11" id="KW-0325">Glycoprotein</keyword>
<feature type="transmembrane region" description="Helical" evidence="15">
    <location>
        <begin position="278"/>
        <end position="298"/>
    </location>
</feature>
<accession>A0A7R9GHM2</accession>
<gene>
    <name evidence="17" type="ORF">NMOB1V02_LOCUS8448</name>
</gene>
<dbReference type="Gene3D" id="1.20.1070.10">
    <property type="entry name" value="Rhodopsin 7-helix transmembrane proteins"/>
    <property type="match status" value="2"/>
</dbReference>
<name>A0A7R9GHM2_9CRUS</name>
<dbReference type="AlphaFoldDB" id="A0A7R9GHM2"/>
<evidence type="ECO:0000256" key="7">
    <source>
        <dbReference type="ARBA" id="ARBA00023136"/>
    </source>
</evidence>
<dbReference type="PRINTS" id="PR01822">
    <property type="entry name" value="CCYSTOKININR"/>
</dbReference>
<keyword evidence="7 15" id="KW-0472">Membrane</keyword>
<evidence type="ECO:0000256" key="10">
    <source>
        <dbReference type="ARBA" id="ARBA00023170"/>
    </source>
</evidence>
<comment type="similarity">
    <text evidence="2 14">Belongs to the G-protein coupled receptor 1 family.</text>
</comment>
<keyword evidence="13" id="KW-0449">Lipoprotein</keyword>
<feature type="transmembrane region" description="Helical" evidence="15">
    <location>
        <begin position="503"/>
        <end position="523"/>
    </location>
</feature>
<proteinExistence type="inferred from homology"/>
<feature type="transmembrane region" description="Helical" evidence="15">
    <location>
        <begin position="543"/>
        <end position="565"/>
    </location>
</feature>